<dbReference type="InterPro" id="IPR003599">
    <property type="entry name" value="Ig_sub"/>
</dbReference>
<evidence type="ECO:0000256" key="1">
    <source>
        <dbReference type="ARBA" id="ARBA00004479"/>
    </source>
</evidence>
<feature type="transmembrane region" description="Helical" evidence="11">
    <location>
        <begin position="291"/>
        <end position="312"/>
    </location>
</feature>
<dbReference type="GO" id="GO:0001786">
    <property type="term" value="F:phosphatidylserine binding"/>
    <property type="evidence" value="ECO:0007669"/>
    <property type="project" value="Ensembl"/>
</dbReference>
<proteinExistence type="inferred from homology"/>
<dbReference type="GO" id="GO:0060097">
    <property type="term" value="P:cytoskeletal rearrangement involved in phagocytosis, engulfment"/>
    <property type="evidence" value="ECO:0007669"/>
    <property type="project" value="TreeGrafter"/>
</dbReference>
<dbReference type="Pfam" id="PF07686">
    <property type="entry name" value="V-set"/>
    <property type="match status" value="1"/>
</dbReference>
<evidence type="ECO:0000259" key="13">
    <source>
        <dbReference type="PROSITE" id="PS50835"/>
    </source>
</evidence>
<evidence type="ECO:0000256" key="9">
    <source>
        <dbReference type="ARBA" id="ARBA00038203"/>
    </source>
</evidence>
<feature type="compositionally biased region" description="Basic and acidic residues" evidence="10">
    <location>
        <begin position="342"/>
        <end position="354"/>
    </location>
</feature>
<dbReference type="Proteomes" id="UP000694415">
    <property type="component" value="Unplaced"/>
</dbReference>
<dbReference type="PANTHER" id="PTHR46608:SF3">
    <property type="entry name" value="T-CELL IMMUNOGLOBULIN AND MUCIN DOMAIN-CONTAINING PROTEIN 4"/>
    <property type="match status" value="1"/>
</dbReference>
<evidence type="ECO:0000256" key="7">
    <source>
        <dbReference type="ARBA" id="ARBA00023180"/>
    </source>
</evidence>
<dbReference type="GeneTree" id="ENSGT00940000161609"/>
<evidence type="ECO:0000313" key="14">
    <source>
        <dbReference type="Ensembl" id="ENSMSIP00000000598.1"/>
    </source>
</evidence>
<evidence type="ECO:0000256" key="12">
    <source>
        <dbReference type="SAM" id="SignalP"/>
    </source>
</evidence>
<keyword evidence="4 11" id="KW-1133">Transmembrane helix</keyword>
<accession>A0A8C6G525</accession>
<keyword evidence="2 11" id="KW-0812">Transmembrane</keyword>
<keyword evidence="15" id="KW-1185">Reference proteome</keyword>
<dbReference type="InterPro" id="IPR013106">
    <property type="entry name" value="Ig_V-set"/>
</dbReference>
<protein>
    <submittedName>
        <fullName evidence="14">T cell immunoglobulin and mucin domain containing 4</fullName>
    </submittedName>
</protein>
<evidence type="ECO:0000256" key="10">
    <source>
        <dbReference type="SAM" id="MobiDB-lite"/>
    </source>
</evidence>
<sequence length="354" mass="38860">MGFDRHTDPIKMSKGLLLLWLVTELWWLYLTPAASEDTIIGFLGQPVTLPCHYLSWSQSRNSMCWGKGSCSNSKCSAELLRTDGTRIISRKSTKYTLSGKVQFGEVSLTISNTKQGDSGVYCCRIEVPGWFNDVKKNVRLELRRATTTKKPTTTTRPTTTPYVTTTTPELLPTTVMTTSVLPTTTPPQTLATTAFSIAVTTCPSTTPGSFSQETTKGSAITTESETLPASNHSQRSMMTISTDIALLRPTGSNPGILPSTSQLTTQKTTLTTSESLQKTTKSHQINSRQTILIIACCVGFVLMVLLFLAFLLRGKVTGANCLQRHKRPDNTEDSDSVLNDMSHGRDDEDRIFTL</sequence>
<feature type="region of interest" description="Disordered" evidence="10">
    <location>
        <begin position="249"/>
        <end position="269"/>
    </location>
</feature>
<comment type="subcellular location">
    <subcellularLocation>
        <location evidence="1">Membrane</location>
        <topology evidence="1">Single-pass type I membrane protein</topology>
    </subcellularLocation>
</comment>
<dbReference type="SMART" id="SM00409">
    <property type="entry name" value="IG"/>
    <property type="match status" value="1"/>
</dbReference>
<dbReference type="PROSITE" id="PS50835">
    <property type="entry name" value="IG_LIKE"/>
    <property type="match status" value="1"/>
</dbReference>
<dbReference type="InterPro" id="IPR007110">
    <property type="entry name" value="Ig-like_dom"/>
</dbReference>
<keyword evidence="8" id="KW-0393">Immunoglobulin domain</keyword>
<organism evidence="14 15">
    <name type="scientific">Mus spicilegus</name>
    <name type="common">Mound-building mouse</name>
    <dbReference type="NCBI Taxonomy" id="10103"/>
    <lineage>
        <taxon>Eukaryota</taxon>
        <taxon>Metazoa</taxon>
        <taxon>Chordata</taxon>
        <taxon>Craniata</taxon>
        <taxon>Vertebrata</taxon>
        <taxon>Euteleostomi</taxon>
        <taxon>Mammalia</taxon>
        <taxon>Eutheria</taxon>
        <taxon>Euarchontoglires</taxon>
        <taxon>Glires</taxon>
        <taxon>Rodentia</taxon>
        <taxon>Myomorpha</taxon>
        <taxon>Muroidea</taxon>
        <taxon>Muridae</taxon>
        <taxon>Murinae</taxon>
        <taxon>Mus</taxon>
        <taxon>Mus</taxon>
    </lineage>
</organism>
<keyword evidence="3 12" id="KW-0732">Signal</keyword>
<evidence type="ECO:0000256" key="3">
    <source>
        <dbReference type="ARBA" id="ARBA00022729"/>
    </source>
</evidence>
<dbReference type="AlphaFoldDB" id="A0A8C6G525"/>
<dbReference type="GO" id="GO:0016020">
    <property type="term" value="C:membrane"/>
    <property type="evidence" value="ECO:0007669"/>
    <property type="project" value="UniProtKB-SubCell"/>
</dbReference>
<dbReference type="GO" id="GO:0043277">
    <property type="term" value="P:apoptotic cell clearance"/>
    <property type="evidence" value="ECO:0007669"/>
    <property type="project" value="Ensembl"/>
</dbReference>
<keyword evidence="5 11" id="KW-0472">Membrane</keyword>
<dbReference type="InterPro" id="IPR036179">
    <property type="entry name" value="Ig-like_dom_sf"/>
</dbReference>
<keyword evidence="7" id="KW-0325">Glycoprotein</keyword>
<feature type="signal peptide" evidence="12">
    <location>
        <begin position="1"/>
        <end position="35"/>
    </location>
</feature>
<dbReference type="FunFam" id="2.60.40.10:FF:000774">
    <property type="entry name" value="Hepatitis A virus cellular receptor 1"/>
    <property type="match status" value="1"/>
</dbReference>
<feature type="domain" description="Ig-like" evidence="13">
    <location>
        <begin position="32"/>
        <end position="126"/>
    </location>
</feature>
<evidence type="ECO:0000256" key="6">
    <source>
        <dbReference type="ARBA" id="ARBA00023157"/>
    </source>
</evidence>
<name>A0A8C6G525_MUSSI</name>
<feature type="compositionally biased region" description="Low complexity" evidence="10">
    <location>
        <begin position="259"/>
        <end position="269"/>
    </location>
</feature>
<dbReference type="Gene3D" id="2.60.40.10">
    <property type="entry name" value="Immunoglobulins"/>
    <property type="match status" value="1"/>
</dbReference>
<evidence type="ECO:0000256" key="5">
    <source>
        <dbReference type="ARBA" id="ARBA00023136"/>
    </source>
</evidence>
<evidence type="ECO:0000256" key="2">
    <source>
        <dbReference type="ARBA" id="ARBA00022692"/>
    </source>
</evidence>
<feature type="chain" id="PRO_5034529817" evidence="12">
    <location>
        <begin position="36"/>
        <end position="354"/>
    </location>
</feature>
<reference evidence="14" key="2">
    <citation type="submission" date="2025-09" db="UniProtKB">
        <authorList>
            <consortium name="Ensembl"/>
        </authorList>
    </citation>
    <scope>IDENTIFICATION</scope>
</reference>
<dbReference type="PANTHER" id="PTHR46608">
    <property type="entry name" value="T-CELL IMMUNOGLOBULIN AND MUCIN DOMAIN-CONTAINING PROTEIN 4"/>
    <property type="match status" value="1"/>
</dbReference>
<evidence type="ECO:0000313" key="15">
    <source>
        <dbReference type="Proteomes" id="UP000694415"/>
    </source>
</evidence>
<evidence type="ECO:0000256" key="8">
    <source>
        <dbReference type="ARBA" id="ARBA00023319"/>
    </source>
</evidence>
<dbReference type="Ensembl" id="ENSMSIT00000000790.1">
    <property type="protein sequence ID" value="ENSMSIP00000000598.1"/>
    <property type="gene ID" value="ENSMSIG00000000632.1"/>
</dbReference>
<comment type="similarity">
    <text evidence="9">Belongs to the immunoglobulin superfamily. TIM family.</text>
</comment>
<reference evidence="14" key="1">
    <citation type="submission" date="2025-08" db="UniProtKB">
        <authorList>
            <consortium name="Ensembl"/>
        </authorList>
    </citation>
    <scope>IDENTIFICATION</scope>
</reference>
<evidence type="ECO:0000256" key="4">
    <source>
        <dbReference type="ARBA" id="ARBA00022989"/>
    </source>
</evidence>
<dbReference type="InterPro" id="IPR013783">
    <property type="entry name" value="Ig-like_fold"/>
</dbReference>
<dbReference type="SUPFAM" id="SSF48726">
    <property type="entry name" value="Immunoglobulin"/>
    <property type="match status" value="1"/>
</dbReference>
<keyword evidence="6" id="KW-1015">Disulfide bond</keyword>
<feature type="region of interest" description="Disordered" evidence="10">
    <location>
        <begin position="324"/>
        <end position="354"/>
    </location>
</feature>
<evidence type="ECO:0000256" key="11">
    <source>
        <dbReference type="SAM" id="Phobius"/>
    </source>
</evidence>